<keyword evidence="1" id="KW-0472">Membrane</keyword>
<evidence type="ECO:0000313" key="3">
    <source>
        <dbReference type="Proteomes" id="UP001163096"/>
    </source>
</evidence>
<gene>
    <name evidence="2" type="ORF">OU421_06355</name>
</gene>
<sequence>MGGDLDREYAIWVTQDELGKKKEIHLEGSIVTFVVPTHIDGHVVLRLKGLGYRRGSEKGNLLVRINLMEESRSAEWSSFRRDRQRTSGGGFGPFSWMQSPRDYEEGTTGPAGPFAQKEAVQDPMQMRRAGYLIIGAGLILISGGFLGILPISAWVGSVIVVGGIIVAFFA</sequence>
<proteinExistence type="predicted"/>
<organism evidence="2 3">
    <name type="scientific">Methanogenium organophilum</name>
    <dbReference type="NCBI Taxonomy" id="2199"/>
    <lineage>
        <taxon>Archaea</taxon>
        <taxon>Methanobacteriati</taxon>
        <taxon>Methanobacteriota</taxon>
        <taxon>Stenosarchaea group</taxon>
        <taxon>Methanomicrobia</taxon>
        <taxon>Methanomicrobiales</taxon>
        <taxon>Methanomicrobiaceae</taxon>
        <taxon>Methanogenium</taxon>
    </lineage>
</organism>
<feature type="transmembrane region" description="Helical" evidence="1">
    <location>
        <begin position="129"/>
        <end position="145"/>
    </location>
</feature>
<dbReference type="GO" id="GO:0006457">
    <property type="term" value="P:protein folding"/>
    <property type="evidence" value="ECO:0007669"/>
    <property type="project" value="InterPro"/>
</dbReference>
<dbReference type="EMBL" id="CP113361">
    <property type="protein sequence ID" value="WAI02493.1"/>
    <property type="molecule type" value="Genomic_DNA"/>
</dbReference>
<keyword evidence="3" id="KW-1185">Reference proteome</keyword>
<dbReference type="Proteomes" id="UP001163096">
    <property type="component" value="Chromosome"/>
</dbReference>
<keyword evidence="1" id="KW-1133">Transmembrane helix</keyword>
<dbReference type="SUPFAM" id="SSF49493">
    <property type="entry name" value="HSP40/DnaJ peptide-binding domain"/>
    <property type="match status" value="1"/>
</dbReference>
<dbReference type="GO" id="GO:0051082">
    <property type="term" value="F:unfolded protein binding"/>
    <property type="evidence" value="ECO:0007669"/>
    <property type="project" value="InterPro"/>
</dbReference>
<dbReference type="AlphaFoldDB" id="A0A9X9S684"/>
<evidence type="ECO:0000256" key="1">
    <source>
        <dbReference type="SAM" id="Phobius"/>
    </source>
</evidence>
<feature type="transmembrane region" description="Helical" evidence="1">
    <location>
        <begin position="151"/>
        <end position="169"/>
    </location>
</feature>
<dbReference type="GeneID" id="76834707"/>
<evidence type="ECO:0000313" key="2">
    <source>
        <dbReference type="EMBL" id="WAI02493.1"/>
    </source>
</evidence>
<dbReference type="KEGG" id="mou:OU421_06355"/>
<reference evidence="2" key="1">
    <citation type="submission" date="2022-11" db="EMBL/GenBank/DDBJ databases">
        <title>Complete genome sequence of Methanogenium organophilum DSM 3596.</title>
        <authorList>
            <person name="Chen S.-C."/>
            <person name="Lai S.-J."/>
            <person name="You Y.-T."/>
        </authorList>
    </citation>
    <scope>NUCLEOTIDE SEQUENCE</scope>
    <source>
        <strain evidence="2">DSM 3596</strain>
    </source>
</reference>
<protein>
    <submittedName>
        <fullName evidence="2">Uncharacterized protein</fullName>
    </submittedName>
</protein>
<dbReference type="RefSeq" id="WP_268187785.1">
    <property type="nucleotide sequence ID" value="NZ_CP113361.1"/>
</dbReference>
<accession>A0A9X9S684</accession>
<keyword evidence="1" id="KW-0812">Transmembrane</keyword>
<dbReference type="InterPro" id="IPR008971">
    <property type="entry name" value="HSP40/DnaJ_pept-bd"/>
</dbReference>
<name>A0A9X9S684_METOG</name>